<keyword evidence="7 12" id="KW-0256">Endoplasmic reticulum</keyword>
<feature type="transmembrane region" description="Helical" evidence="12">
    <location>
        <begin position="55"/>
        <end position="73"/>
    </location>
</feature>
<keyword evidence="5 13" id="KW-0808">Transferase</keyword>
<evidence type="ECO:0000256" key="1">
    <source>
        <dbReference type="ARBA" id="ARBA00004477"/>
    </source>
</evidence>
<dbReference type="GO" id="GO:0052917">
    <property type="term" value="F:dol-P-Man:Man(7)GlcNAc(2)-PP-Dol alpha-1,6-mannosyltransferase activity"/>
    <property type="evidence" value="ECO:0007669"/>
    <property type="project" value="UniProtKB-EC"/>
</dbReference>
<evidence type="ECO:0000256" key="7">
    <source>
        <dbReference type="ARBA" id="ARBA00022824"/>
    </source>
</evidence>
<proteinExistence type="inferred from homology"/>
<comment type="pathway">
    <text evidence="2">Protein modification; protein glycosylation.</text>
</comment>
<protein>
    <recommendedName>
        <fullName evidence="12">Mannosyltransferase</fullName>
        <ecNumber evidence="12">2.4.1.-</ecNumber>
    </recommendedName>
</protein>
<accession>A0A812E3C7</accession>
<dbReference type="OrthoDB" id="19039at2759"/>
<dbReference type="AlphaFoldDB" id="A0A812E3C7"/>
<comment type="caution">
    <text evidence="13">The sequence shown here is derived from an EMBL/GenBank/DDBJ whole genome shotgun (WGS) entry which is preliminary data.</text>
</comment>
<dbReference type="EC" id="2.4.1.-" evidence="12"/>
<keyword evidence="6 12" id="KW-0812">Transmembrane</keyword>
<dbReference type="EMBL" id="CAHIKZ030004876">
    <property type="protein sequence ID" value="CAE1316637.1"/>
    <property type="molecule type" value="Genomic_DNA"/>
</dbReference>
<evidence type="ECO:0000256" key="3">
    <source>
        <dbReference type="ARBA" id="ARBA00007063"/>
    </source>
</evidence>
<dbReference type="UniPathway" id="UPA00378"/>
<feature type="transmembrane region" description="Helical" evidence="12">
    <location>
        <begin position="171"/>
        <end position="194"/>
    </location>
</feature>
<keyword evidence="9 12" id="KW-0472">Membrane</keyword>
<comment type="catalytic activity">
    <reaction evidence="11">
        <text>an alpha-D-Man-(1-&gt;2)-alpha-D-Man-(1-&gt;2)-alpha-D-Man-(1-&gt;3)-[alpha-D-Man-(1-&gt;2)-alpha-D-Man-(1-&gt;3)-alpha-D-Man-(1-&gt;6)]-beta-D-Man-(1-&gt;4)-beta-D-GlcNAc-(1-&gt;4)-alpha-D-GlcNAc-diphospho-di-trans,poly-cis-dolichol + a di-trans,poly-cis-dolichyl beta-D-mannosyl phosphate = an alpha-D-Man-(1-&gt;2)-alpha-D-Man-(1-&gt;2)-alpha-D-Man-(1-&gt;3)-[alpha-D-Man-(1-&gt;2)-alpha-D-Man-(1-&gt;3)-[alpha-D-Man-(1-&gt;6)]-alpha-D-Man-(1-&gt;6)]-beta-D-Man-(1-&gt;4)-beta-D-GlcNAc-(1-&gt;4)-alpha-D-GlcNAc-diphospho-di-trans,poly-cis-dolichol + a di-trans,poly-cis-dolichyl phosphate + H(+)</text>
        <dbReference type="Rhea" id="RHEA:29535"/>
        <dbReference type="Rhea" id="RHEA-COMP:19498"/>
        <dbReference type="Rhea" id="RHEA-COMP:19501"/>
        <dbReference type="Rhea" id="RHEA-COMP:19518"/>
        <dbReference type="Rhea" id="RHEA-COMP:19519"/>
        <dbReference type="ChEBI" id="CHEBI:15378"/>
        <dbReference type="ChEBI" id="CHEBI:57683"/>
        <dbReference type="ChEBI" id="CHEBI:58211"/>
        <dbReference type="ChEBI" id="CHEBI:132517"/>
        <dbReference type="ChEBI" id="CHEBI:132519"/>
        <dbReference type="EC" id="2.4.1.260"/>
    </reaction>
    <physiologicalReaction direction="left-to-right" evidence="11">
        <dbReference type="Rhea" id="RHEA:29536"/>
    </physiologicalReaction>
</comment>
<comment type="similarity">
    <text evidence="3 12">Belongs to the glycosyltransferase 22 family.</text>
</comment>
<reference evidence="13" key="1">
    <citation type="submission" date="2021-01" db="EMBL/GenBank/DDBJ databases">
        <authorList>
            <person name="Li R."/>
            <person name="Bekaert M."/>
        </authorList>
    </citation>
    <scope>NUCLEOTIDE SEQUENCE</scope>
    <source>
        <strain evidence="13">Farmed</strain>
    </source>
</reference>
<evidence type="ECO:0000256" key="2">
    <source>
        <dbReference type="ARBA" id="ARBA00004922"/>
    </source>
</evidence>
<gene>
    <name evidence="13" type="ORF">SPHA_67311</name>
</gene>
<dbReference type="PANTHER" id="PTHR22760:SF1">
    <property type="entry name" value="DOL-P-MAN:MAN(7)GLCNAC(2)-PP-DOL ALPHA-1,6-MANNOSYLTRANSFERASE"/>
    <property type="match status" value="1"/>
</dbReference>
<evidence type="ECO:0000313" key="13">
    <source>
        <dbReference type="EMBL" id="CAE1316637.1"/>
    </source>
</evidence>
<feature type="transmembrane region" description="Helical" evidence="12">
    <location>
        <begin position="30"/>
        <end position="48"/>
    </location>
</feature>
<dbReference type="GO" id="GO:0005789">
    <property type="term" value="C:endoplasmic reticulum membrane"/>
    <property type="evidence" value="ECO:0007669"/>
    <property type="project" value="UniProtKB-SubCell"/>
</dbReference>
<evidence type="ECO:0000256" key="5">
    <source>
        <dbReference type="ARBA" id="ARBA00022679"/>
    </source>
</evidence>
<evidence type="ECO:0000256" key="10">
    <source>
        <dbReference type="ARBA" id="ARBA00044721"/>
    </source>
</evidence>
<feature type="transmembrane region" description="Helical" evidence="12">
    <location>
        <begin position="88"/>
        <end position="106"/>
    </location>
</feature>
<comment type="function">
    <text evidence="10">Mannosyltransferase that operates in the biosynthetic pathway of dolichol-linked oligosaccharides, the glycan precursors employed in protein asparagine (N)-glycosylation. The assembly of dolichol-linked oligosaccharides begins on the cytosolic side of the endoplasmic reticulum membrane and finishes in its lumen. The sequential addition of sugars to dolichol pyrophosphate produces dolichol-linked oligosaccharides containing fourteen sugars, including two GlcNAcs, nine mannoses and three glucoses. Once assembled, the oligosaccharide is transferred from the lipid to nascent proteins by oligosaccharyltransferases. In the lumen of the endoplasmic reticulum, adds the eighth mannose residue in an alpha-1,6 linkage onto Man(7)GlcNAc(2)-PP-dolichol to produce Man(8)GlcNAc(2)-PP-dolichol.</text>
</comment>
<feature type="transmembrane region" description="Helical" evidence="12">
    <location>
        <begin position="250"/>
        <end position="269"/>
    </location>
</feature>
<evidence type="ECO:0000256" key="8">
    <source>
        <dbReference type="ARBA" id="ARBA00022989"/>
    </source>
</evidence>
<feature type="transmembrane region" description="Helical" evidence="12">
    <location>
        <begin position="275"/>
        <end position="294"/>
    </location>
</feature>
<feature type="transmembrane region" description="Helical" evidence="12">
    <location>
        <begin position="113"/>
        <end position="128"/>
    </location>
</feature>
<dbReference type="Proteomes" id="UP000597762">
    <property type="component" value="Unassembled WGS sequence"/>
</dbReference>
<feature type="transmembrane region" description="Helical" evidence="12">
    <location>
        <begin position="222"/>
        <end position="243"/>
    </location>
</feature>
<dbReference type="GO" id="GO:0006487">
    <property type="term" value="P:protein N-linked glycosylation"/>
    <property type="evidence" value="ECO:0007669"/>
    <property type="project" value="TreeGrafter"/>
</dbReference>
<dbReference type="PANTHER" id="PTHR22760">
    <property type="entry name" value="GLYCOSYLTRANSFERASE"/>
    <property type="match status" value="1"/>
</dbReference>
<organism evidence="13 14">
    <name type="scientific">Acanthosepion pharaonis</name>
    <name type="common">Pharaoh cuttlefish</name>
    <name type="synonym">Sepia pharaonis</name>
    <dbReference type="NCBI Taxonomy" id="158019"/>
    <lineage>
        <taxon>Eukaryota</taxon>
        <taxon>Metazoa</taxon>
        <taxon>Spiralia</taxon>
        <taxon>Lophotrochozoa</taxon>
        <taxon>Mollusca</taxon>
        <taxon>Cephalopoda</taxon>
        <taxon>Coleoidea</taxon>
        <taxon>Decapodiformes</taxon>
        <taxon>Sepiida</taxon>
        <taxon>Sepiina</taxon>
        <taxon>Sepiidae</taxon>
        <taxon>Acanthosepion</taxon>
    </lineage>
</organism>
<keyword evidence="14" id="KW-1185">Reference proteome</keyword>
<comment type="subcellular location">
    <subcellularLocation>
        <location evidence="1 12">Endoplasmic reticulum membrane</location>
        <topology evidence="1 12">Multi-pass membrane protein</topology>
    </subcellularLocation>
</comment>
<sequence length="453" mass="52391">MQAMHDILYHQLNISEYDHLEFPGVVPRTFLGPLVISAMAAPFAYLANLLKINKLFLQYIVRYCLGLYVLWSFRKFRTAVSHWFGPNVSFWLIPVIISQFHFMFYITRPLPNIMALGLVLLALSAWLKRKHVQFIWFSGIATLVFRFELGILLGLYLLIAVFNQKLRITKFIRIAIPAAIVILGATVLVDSFFWHRWLWPEGEVLWFNTVLNKSSQWGTMPYFWYFYSAIPRVLSFSTVLVPVGLSNTPLTRILIIPAILYIFIYSLLPHKEMRFIIYVFPILNVSVACVLSKAWKNRKKSLKSGLFAAFMILHLLGNIFFTSYMLYLSHHNYPGGNAIQRLHQLEHPSSDVHVHIDVASAQTGVTRFLQQNPKWRYNKTEDLPPGGPDMQSFTHLLIGASSENDQILQTYHETHTILGNIKAFHSVKLDWKLFPPLNVLTKPKIWILEKNKG</sequence>
<feature type="transmembrane region" description="Helical" evidence="12">
    <location>
        <begin position="134"/>
        <end position="159"/>
    </location>
</feature>
<evidence type="ECO:0000256" key="12">
    <source>
        <dbReference type="RuleBase" id="RU363075"/>
    </source>
</evidence>
<keyword evidence="4 12" id="KW-0328">Glycosyltransferase</keyword>
<dbReference type="Pfam" id="PF03901">
    <property type="entry name" value="Glyco_transf_22"/>
    <property type="match status" value="1"/>
</dbReference>
<evidence type="ECO:0000256" key="4">
    <source>
        <dbReference type="ARBA" id="ARBA00022676"/>
    </source>
</evidence>
<evidence type="ECO:0000313" key="14">
    <source>
        <dbReference type="Proteomes" id="UP000597762"/>
    </source>
</evidence>
<dbReference type="InterPro" id="IPR005599">
    <property type="entry name" value="GPI_mannosylTrfase"/>
</dbReference>
<name>A0A812E3C7_ACAPH</name>
<feature type="transmembrane region" description="Helical" evidence="12">
    <location>
        <begin position="306"/>
        <end position="327"/>
    </location>
</feature>
<keyword evidence="8 12" id="KW-1133">Transmembrane helix</keyword>
<evidence type="ECO:0000256" key="6">
    <source>
        <dbReference type="ARBA" id="ARBA00022692"/>
    </source>
</evidence>
<evidence type="ECO:0000256" key="9">
    <source>
        <dbReference type="ARBA" id="ARBA00023136"/>
    </source>
</evidence>
<evidence type="ECO:0000256" key="11">
    <source>
        <dbReference type="ARBA" id="ARBA00048899"/>
    </source>
</evidence>